<keyword evidence="3 6" id="KW-0812">Transmembrane</keyword>
<evidence type="ECO:0000256" key="1">
    <source>
        <dbReference type="ARBA" id="ARBA00004651"/>
    </source>
</evidence>
<sequence length="114" mass="12290">MGREARQLCLKCLNSSKEPHLSTLTHPGDALSKRQKLVYIVILGLLTALAPFTLDLYLTAFPILQEDLHVSAAAIQLTLTATTIGFAAGQLIVGPLSDKAGRRLPLIIATESPW</sequence>
<evidence type="ECO:0000313" key="9">
    <source>
        <dbReference type="Proteomes" id="UP000002007"/>
    </source>
</evidence>
<dbReference type="InterPro" id="IPR036259">
    <property type="entry name" value="MFS_trans_sf"/>
</dbReference>
<protein>
    <submittedName>
        <fullName evidence="8">Bicyclomycin resistance protein</fullName>
    </submittedName>
</protein>
<evidence type="ECO:0000256" key="2">
    <source>
        <dbReference type="ARBA" id="ARBA00022448"/>
    </source>
</evidence>
<dbReference type="EMBL" id="CP000910">
    <property type="protein sequence ID" value="ABY22269.1"/>
    <property type="molecule type" value="Genomic_DNA"/>
</dbReference>
<dbReference type="AlphaFoldDB" id="A9WL00"/>
<dbReference type="GO" id="GO:0042908">
    <property type="term" value="P:xenobiotic transport"/>
    <property type="evidence" value="ECO:0007669"/>
    <property type="project" value="UniProtKB-ARBA"/>
</dbReference>
<keyword evidence="2" id="KW-0813">Transport</keyword>
<feature type="domain" description="Major facilitator superfamily (MFS) profile" evidence="7">
    <location>
        <begin position="36"/>
        <end position="114"/>
    </location>
</feature>
<feature type="transmembrane region" description="Helical" evidence="6">
    <location>
        <begin position="37"/>
        <end position="58"/>
    </location>
</feature>
<dbReference type="GO" id="GO:0005886">
    <property type="term" value="C:plasma membrane"/>
    <property type="evidence" value="ECO:0007669"/>
    <property type="project" value="UniProtKB-SubCell"/>
</dbReference>
<comment type="subcellular location">
    <subcellularLocation>
        <location evidence="1">Cell membrane</location>
        <topology evidence="1">Multi-pass membrane protein</topology>
    </subcellularLocation>
</comment>
<dbReference type="Pfam" id="PF07690">
    <property type="entry name" value="MFS_1"/>
    <property type="match status" value="1"/>
</dbReference>
<evidence type="ECO:0000256" key="3">
    <source>
        <dbReference type="ARBA" id="ARBA00022692"/>
    </source>
</evidence>
<keyword evidence="5 6" id="KW-0472">Membrane</keyword>
<dbReference type="STRING" id="288705.RSal33209_0519"/>
<dbReference type="Proteomes" id="UP000002007">
    <property type="component" value="Chromosome"/>
</dbReference>
<dbReference type="PROSITE" id="PS00216">
    <property type="entry name" value="SUGAR_TRANSPORT_1"/>
    <property type="match status" value="1"/>
</dbReference>
<proteinExistence type="predicted"/>
<dbReference type="Gene3D" id="1.20.1720.10">
    <property type="entry name" value="Multidrug resistance protein D"/>
    <property type="match status" value="1"/>
</dbReference>
<evidence type="ECO:0000313" key="8">
    <source>
        <dbReference type="EMBL" id="ABY22269.1"/>
    </source>
</evidence>
<name>A9WL00_RENSM</name>
<reference evidence="9" key="1">
    <citation type="journal article" date="2008" name="J. Bacteriol.">
        <title>Genome sequence of the fish pathogen Renibacterium salmoninarum suggests reductive evolution away from an environmental Arthrobacter ancestor.</title>
        <authorList>
            <person name="Wiens G.D."/>
            <person name="Rockey D.D."/>
            <person name="Wu Z."/>
            <person name="Chang J."/>
            <person name="Levy R."/>
            <person name="Crane S."/>
            <person name="Chen D.S."/>
            <person name="Capri G.R."/>
            <person name="Burnett J.R."/>
            <person name="Sudheesh P.S."/>
            <person name="Schipma M.J."/>
            <person name="Burd H."/>
            <person name="Bhattacharyya A."/>
            <person name="Rhodes L.D."/>
            <person name="Kaul R."/>
            <person name="Strom M.S."/>
        </authorList>
    </citation>
    <scope>NUCLEOTIDE SEQUENCE [LARGE SCALE GENOMIC DNA]</scope>
    <source>
        <strain evidence="9">ATCC 33209 / DSM 20767 / JCM 11484 / NBRC 15589 / NCIMB 2235</strain>
    </source>
</reference>
<dbReference type="KEGG" id="rsa:RSal33209_0519"/>
<gene>
    <name evidence="8" type="ordered locus">RSal33209_0519</name>
</gene>
<evidence type="ECO:0000256" key="4">
    <source>
        <dbReference type="ARBA" id="ARBA00022989"/>
    </source>
</evidence>
<feature type="transmembrane region" description="Helical" evidence="6">
    <location>
        <begin position="70"/>
        <end position="93"/>
    </location>
</feature>
<evidence type="ECO:0000256" key="6">
    <source>
        <dbReference type="SAM" id="Phobius"/>
    </source>
</evidence>
<dbReference type="PANTHER" id="PTHR23502:SF132">
    <property type="entry name" value="POLYAMINE TRANSPORTER 2-RELATED"/>
    <property type="match status" value="1"/>
</dbReference>
<dbReference type="InterPro" id="IPR011701">
    <property type="entry name" value="MFS"/>
</dbReference>
<dbReference type="HOGENOM" id="CLU_2119094_0_0_11"/>
<dbReference type="eggNOG" id="COG0477">
    <property type="taxonomic scope" value="Bacteria"/>
</dbReference>
<dbReference type="SUPFAM" id="SSF103473">
    <property type="entry name" value="MFS general substrate transporter"/>
    <property type="match status" value="1"/>
</dbReference>
<dbReference type="PANTHER" id="PTHR23502">
    <property type="entry name" value="MAJOR FACILITATOR SUPERFAMILY"/>
    <property type="match status" value="1"/>
</dbReference>
<accession>A9WL00</accession>
<keyword evidence="9" id="KW-1185">Reference proteome</keyword>
<evidence type="ECO:0000259" key="7">
    <source>
        <dbReference type="PROSITE" id="PS50850"/>
    </source>
</evidence>
<dbReference type="GO" id="GO:0140115">
    <property type="term" value="P:export across plasma membrane"/>
    <property type="evidence" value="ECO:0007669"/>
    <property type="project" value="UniProtKB-ARBA"/>
</dbReference>
<evidence type="ECO:0000256" key="5">
    <source>
        <dbReference type="ARBA" id="ARBA00023136"/>
    </source>
</evidence>
<dbReference type="InterPro" id="IPR005829">
    <property type="entry name" value="Sugar_transporter_CS"/>
</dbReference>
<dbReference type="InterPro" id="IPR020846">
    <property type="entry name" value="MFS_dom"/>
</dbReference>
<dbReference type="GO" id="GO:0022857">
    <property type="term" value="F:transmembrane transporter activity"/>
    <property type="evidence" value="ECO:0007669"/>
    <property type="project" value="InterPro"/>
</dbReference>
<dbReference type="PROSITE" id="PS50850">
    <property type="entry name" value="MFS"/>
    <property type="match status" value="1"/>
</dbReference>
<keyword evidence="4 6" id="KW-1133">Transmembrane helix</keyword>
<organism evidence="8 9">
    <name type="scientific">Renibacterium salmoninarum (strain ATCC 33209 / DSM 20767 / JCM 11484 / NBRC 15589 / NCIMB 2235)</name>
    <dbReference type="NCBI Taxonomy" id="288705"/>
    <lineage>
        <taxon>Bacteria</taxon>
        <taxon>Bacillati</taxon>
        <taxon>Actinomycetota</taxon>
        <taxon>Actinomycetes</taxon>
        <taxon>Micrococcales</taxon>
        <taxon>Micrococcaceae</taxon>
        <taxon>Renibacterium</taxon>
    </lineage>
</organism>